<dbReference type="InterPro" id="IPR002156">
    <property type="entry name" value="RNaseH_domain"/>
</dbReference>
<protein>
    <recommendedName>
        <fullName evidence="1">RNase H type-1 domain-containing protein</fullName>
    </recommendedName>
</protein>
<proteinExistence type="predicted"/>
<dbReference type="AlphaFoldDB" id="A0A8D9LVZ2"/>
<dbReference type="PANTHER" id="PTHR34146">
    <property type="entry name" value="POLYNUCLEOTIDYL TRANSFERASE, RIBONUCLEASE H-LIKE SUPERFAMILY PROTEIN-RELATED"/>
    <property type="match status" value="1"/>
</dbReference>
<gene>
    <name evidence="2" type="ORF">BRAPAZ1V2_A01P27480.2</name>
</gene>
<sequence>MHPNMRVSDFIDPVTKEWDVGLLEMYVNPEDIPLIRSLATSSTHRRDTFYRDPLETVRHAESECQAWFNANEVVQPMVQEVISAETQVISLGNICLLDGSWTASAQYTGCGWVWLDSGGNIQLLGTRNLNRRESALHSEVEALRWAMENMLQHSTCQNFGTDCKELIAMIKDPHAWPSFATELERIETLLICFPDFDIIHVPRARNHFSDFLAKTARSFHRKLHFVGCSIPVWLPRPPQA</sequence>
<accession>A0A8D9LVZ2</accession>
<dbReference type="GO" id="GO:0003676">
    <property type="term" value="F:nucleic acid binding"/>
    <property type="evidence" value="ECO:0007669"/>
    <property type="project" value="InterPro"/>
</dbReference>
<feature type="domain" description="RNase H type-1" evidence="1">
    <location>
        <begin position="98"/>
        <end position="216"/>
    </location>
</feature>
<reference evidence="2 3" key="1">
    <citation type="submission" date="2021-07" db="EMBL/GenBank/DDBJ databases">
        <authorList>
            <consortium name="Genoscope - CEA"/>
            <person name="William W."/>
        </authorList>
    </citation>
    <scope>NUCLEOTIDE SEQUENCE [LARGE SCALE GENOMIC DNA]</scope>
</reference>
<name>A0A8D9LVZ2_BRACM</name>
<dbReference type="CDD" id="cd06222">
    <property type="entry name" value="RNase_H_like"/>
    <property type="match status" value="1"/>
</dbReference>
<organism evidence="2 3">
    <name type="scientific">Brassica campestris</name>
    <name type="common">Field mustard</name>
    <dbReference type="NCBI Taxonomy" id="3711"/>
    <lineage>
        <taxon>Eukaryota</taxon>
        <taxon>Viridiplantae</taxon>
        <taxon>Streptophyta</taxon>
        <taxon>Embryophyta</taxon>
        <taxon>Tracheophyta</taxon>
        <taxon>Spermatophyta</taxon>
        <taxon>Magnoliopsida</taxon>
        <taxon>eudicotyledons</taxon>
        <taxon>Gunneridae</taxon>
        <taxon>Pentapetalae</taxon>
        <taxon>rosids</taxon>
        <taxon>malvids</taxon>
        <taxon>Brassicales</taxon>
        <taxon>Brassicaceae</taxon>
        <taxon>Brassiceae</taxon>
        <taxon>Brassica</taxon>
    </lineage>
</organism>
<dbReference type="Pfam" id="PF13456">
    <property type="entry name" value="RVT_3"/>
    <property type="match status" value="1"/>
</dbReference>
<dbReference type="Proteomes" id="UP000694005">
    <property type="component" value="Chromosome A01"/>
</dbReference>
<dbReference type="EMBL" id="LS974617">
    <property type="protein sequence ID" value="CAG7888672.1"/>
    <property type="molecule type" value="Genomic_DNA"/>
</dbReference>
<dbReference type="GO" id="GO:0004523">
    <property type="term" value="F:RNA-DNA hybrid ribonuclease activity"/>
    <property type="evidence" value="ECO:0007669"/>
    <property type="project" value="InterPro"/>
</dbReference>
<dbReference type="Gene3D" id="3.30.420.10">
    <property type="entry name" value="Ribonuclease H-like superfamily/Ribonuclease H"/>
    <property type="match status" value="1"/>
</dbReference>
<evidence type="ECO:0000313" key="2">
    <source>
        <dbReference type="EMBL" id="CAG7888672.1"/>
    </source>
</evidence>
<dbReference type="InterPro" id="IPR044730">
    <property type="entry name" value="RNase_H-like_dom_plant"/>
</dbReference>
<dbReference type="Gramene" id="A01p27480.2_BraZ1">
    <property type="protein sequence ID" value="A01p27480.2_BraZ1.CDS"/>
    <property type="gene ID" value="A01g27480.2_BraZ1"/>
</dbReference>
<dbReference type="InterPro" id="IPR036397">
    <property type="entry name" value="RNaseH_sf"/>
</dbReference>
<evidence type="ECO:0000313" key="3">
    <source>
        <dbReference type="Proteomes" id="UP000694005"/>
    </source>
</evidence>
<dbReference type="InterPro" id="IPR012337">
    <property type="entry name" value="RNaseH-like_sf"/>
</dbReference>
<evidence type="ECO:0000259" key="1">
    <source>
        <dbReference type="Pfam" id="PF13456"/>
    </source>
</evidence>
<dbReference type="SUPFAM" id="SSF53098">
    <property type="entry name" value="Ribonuclease H-like"/>
    <property type="match status" value="1"/>
</dbReference>
<dbReference type="PANTHER" id="PTHR34146:SF3">
    <property type="entry name" value="POLYNUCLEOTIDYL TRANSFERASE, RIBONUCLEASE H-LIKE SUPERFAMILY PROTEIN"/>
    <property type="match status" value="1"/>
</dbReference>